<keyword evidence="4 5" id="KW-0378">Hydrolase</keyword>
<gene>
    <name evidence="7" type="primary">ruvX</name>
    <name evidence="7" type="ORF">GCM10023143_07970</name>
</gene>
<dbReference type="InterPro" id="IPR005227">
    <property type="entry name" value="YqgF"/>
</dbReference>
<dbReference type="HAMAP" id="MF_00651">
    <property type="entry name" value="Nuclease_YqgF"/>
    <property type="match status" value="1"/>
</dbReference>
<evidence type="ECO:0000256" key="4">
    <source>
        <dbReference type="ARBA" id="ARBA00022801"/>
    </source>
</evidence>
<dbReference type="SUPFAM" id="SSF53098">
    <property type="entry name" value="Ribonuclease H-like"/>
    <property type="match status" value="1"/>
</dbReference>
<dbReference type="NCBIfam" id="TIGR00250">
    <property type="entry name" value="RNAse_H_YqgF"/>
    <property type="match status" value="1"/>
</dbReference>
<organism evidence="7 8">
    <name type="scientific">Compostibacter hankyongensis</name>
    <dbReference type="NCBI Taxonomy" id="1007089"/>
    <lineage>
        <taxon>Bacteria</taxon>
        <taxon>Pseudomonadati</taxon>
        <taxon>Bacteroidota</taxon>
        <taxon>Chitinophagia</taxon>
        <taxon>Chitinophagales</taxon>
        <taxon>Chitinophagaceae</taxon>
        <taxon>Compostibacter</taxon>
    </lineage>
</organism>
<dbReference type="InterPro" id="IPR037027">
    <property type="entry name" value="YqgF/RNaseH-like_dom_sf"/>
</dbReference>
<evidence type="ECO:0000313" key="8">
    <source>
        <dbReference type="Proteomes" id="UP001501207"/>
    </source>
</evidence>
<evidence type="ECO:0000256" key="2">
    <source>
        <dbReference type="ARBA" id="ARBA00022517"/>
    </source>
</evidence>
<comment type="function">
    <text evidence="5">Could be a nuclease involved in processing of the 5'-end of pre-16S rRNA.</text>
</comment>
<keyword evidence="1 5" id="KW-0963">Cytoplasm</keyword>
<dbReference type="EMBL" id="BAABFN010000001">
    <property type="protein sequence ID" value="GAA4303998.1"/>
    <property type="molecule type" value="Genomic_DNA"/>
</dbReference>
<keyword evidence="2 5" id="KW-0690">Ribosome biogenesis</keyword>
<protein>
    <recommendedName>
        <fullName evidence="5">Putative pre-16S rRNA nuclease</fullName>
        <ecNumber evidence="5">3.1.-.-</ecNumber>
    </recommendedName>
</protein>
<dbReference type="PANTHER" id="PTHR33317">
    <property type="entry name" value="POLYNUCLEOTIDYL TRANSFERASE, RIBONUCLEASE H-LIKE SUPERFAMILY PROTEIN"/>
    <property type="match status" value="1"/>
</dbReference>
<keyword evidence="8" id="KW-1185">Reference proteome</keyword>
<dbReference type="Pfam" id="PF03652">
    <property type="entry name" value="RuvX"/>
    <property type="match status" value="1"/>
</dbReference>
<dbReference type="InterPro" id="IPR006641">
    <property type="entry name" value="YqgF/RNaseH-like_dom"/>
</dbReference>
<dbReference type="Gene3D" id="3.30.420.140">
    <property type="entry name" value="YqgF/RNase H-like domain"/>
    <property type="match status" value="1"/>
</dbReference>
<dbReference type="PANTHER" id="PTHR33317:SF4">
    <property type="entry name" value="POLYNUCLEOTIDYL TRANSFERASE, RIBONUCLEASE H-LIKE SUPERFAMILY PROTEIN"/>
    <property type="match status" value="1"/>
</dbReference>
<keyword evidence="3 5" id="KW-0540">Nuclease</keyword>
<dbReference type="Proteomes" id="UP001501207">
    <property type="component" value="Unassembled WGS sequence"/>
</dbReference>
<accession>A0ABP8FHM2</accession>
<evidence type="ECO:0000259" key="6">
    <source>
        <dbReference type="SMART" id="SM00732"/>
    </source>
</evidence>
<dbReference type="InterPro" id="IPR012337">
    <property type="entry name" value="RNaseH-like_sf"/>
</dbReference>
<evidence type="ECO:0000313" key="7">
    <source>
        <dbReference type="EMBL" id="GAA4303998.1"/>
    </source>
</evidence>
<dbReference type="EC" id="3.1.-.-" evidence="5"/>
<name>A0ABP8FHM2_9BACT</name>
<evidence type="ECO:0000256" key="1">
    <source>
        <dbReference type="ARBA" id="ARBA00022490"/>
    </source>
</evidence>
<sequence length="146" mass="16060">MSRILAIDYGKKRCGLAVTDPMQLIAGGLATIPTHELIPYLKKYIQREPVELFVVGDPKSLDGTATDATPLVEQCIRSLKKHFSGIGVRKLDERFTSKLAFRSMIDSGLKKMQRRDKALVDEVSATILLQDYLEAAAGGGRLPDAE</sequence>
<feature type="domain" description="YqgF/RNase H-like" evidence="6">
    <location>
        <begin position="2"/>
        <end position="100"/>
    </location>
</feature>
<reference evidence="8" key="1">
    <citation type="journal article" date="2019" name="Int. J. Syst. Evol. Microbiol.">
        <title>The Global Catalogue of Microorganisms (GCM) 10K type strain sequencing project: providing services to taxonomists for standard genome sequencing and annotation.</title>
        <authorList>
            <consortium name="The Broad Institute Genomics Platform"/>
            <consortium name="The Broad Institute Genome Sequencing Center for Infectious Disease"/>
            <person name="Wu L."/>
            <person name="Ma J."/>
        </authorList>
    </citation>
    <scope>NUCLEOTIDE SEQUENCE [LARGE SCALE GENOMIC DNA]</scope>
    <source>
        <strain evidence="8">JCM 17664</strain>
    </source>
</reference>
<dbReference type="CDD" id="cd16964">
    <property type="entry name" value="YqgF"/>
    <property type="match status" value="1"/>
</dbReference>
<evidence type="ECO:0000256" key="3">
    <source>
        <dbReference type="ARBA" id="ARBA00022722"/>
    </source>
</evidence>
<comment type="subcellular location">
    <subcellularLocation>
        <location evidence="5">Cytoplasm</location>
    </subcellularLocation>
</comment>
<comment type="caution">
    <text evidence="7">The sequence shown here is derived from an EMBL/GenBank/DDBJ whole genome shotgun (WGS) entry which is preliminary data.</text>
</comment>
<evidence type="ECO:0000256" key="5">
    <source>
        <dbReference type="HAMAP-Rule" id="MF_00651"/>
    </source>
</evidence>
<proteinExistence type="inferred from homology"/>
<dbReference type="SMART" id="SM00732">
    <property type="entry name" value="YqgFc"/>
    <property type="match status" value="1"/>
</dbReference>
<dbReference type="RefSeq" id="WP_344975709.1">
    <property type="nucleotide sequence ID" value="NZ_BAABFN010000001.1"/>
</dbReference>
<comment type="similarity">
    <text evidence="5">Belongs to the YqgF HJR family.</text>
</comment>